<organism evidence="2 3">
    <name type="scientific">Pyrinomonas methylaliphatogenes</name>
    <dbReference type="NCBI Taxonomy" id="454194"/>
    <lineage>
        <taxon>Bacteria</taxon>
        <taxon>Pseudomonadati</taxon>
        <taxon>Acidobacteriota</taxon>
        <taxon>Blastocatellia</taxon>
        <taxon>Blastocatellales</taxon>
        <taxon>Pyrinomonadaceae</taxon>
        <taxon>Pyrinomonas</taxon>
    </lineage>
</organism>
<evidence type="ECO:0000256" key="1">
    <source>
        <dbReference type="SAM" id="Phobius"/>
    </source>
</evidence>
<evidence type="ECO:0000313" key="3">
    <source>
        <dbReference type="Proteomes" id="UP000031518"/>
    </source>
</evidence>
<protein>
    <submittedName>
        <fullName evidence="2">Uncharacterized protein</fullName>
    </submittedName>
</protein>
<evidence type="ECO:0000313" key="2">
    <source>
        <dbReference type="EMBL" id="CDM66875.1"/>
    </source>
</evidence>
<reference evidence="2 3" key="2">
    <citation type="submission" date="2015-01" db="EMBL/GenBank/DDBJ databases">
        <title>Complete genome sequence of Pyrinomonas methylaliphatogenes type strain K22T.</title>
        <authorList>
            <person name="Lee K.C.Y."/>
            <person name="Power J.F."/>
            <person name="Dunfield P.F."/>
            <person name="Morgan X.C."/>
            <person name="Huttenhower C."/>
            <person name="Stott M.B."/>
        </authorList>
    </citation>
    <scope>NUCLEOTIDE SEQUENCE [LARGE SCALE GENOMIC DNA]</scope>
    <source>
        <strain evidence="2 3">K22</strain>
    </source>
</reference>
<dbReference type="EMBL" id="CBXV010000008">
    <property type="protein sequence ID" value="CDM66875.1"/>
    <property type="molecule type" value="Genomic_DNA"/>
</dbReference>
<name>A0A0B6X3J6_9BACT</name>
<dbReference type="Gene3D" id="1.10.287.950">
    <property type="entry name" value="Methyl-accepting chemotaxis protein"/>
    <property type="match status" value="1"/>
</dbReference>
<feature type="transmembrane region" description="Helical" evidence="1">
    <location>
        <begin position="15"/>
        <end position="40"/>
    </location>
</feature>
<gene>
    <name evidence="2" type="ORF">PYK22_02915</name>
</gene>
<dbReference type="STRING" id="454194.PYK22_02915"/>
<reference evidence="2 3" key="1">
    <citation type="submission" date="2013-12" db="EMBL/GenBank/DDBJ databases">
        <authorList>
            <person name="Stott M."/>
        </authorList>
    </citation>
    <scope>NUCLEOTIDE SEQUENCE [LARGE SCALE GENOMIC DNA]</scope>
    <source>
        <strain evidence="2 3">K22</strain>
    </source>
</reference>
<keyword evidence="3" id="KW-1185">Reference proteome</keyword>
<dbReference type="RefSeq" id="WP_041978368.1">
    <property type="nucleotide sequence ID" value="NZ_CBXV010000008.1"/>
</dbReference>
<accession>A0A0B6X3J6</accession>
<keyword evidence="1" id="KW-0812">Transmembrane</keyword>
<keyword evidence="1" id="KW-0472">Membrane</keyword>
<proteinExistence type="predicted"/>
<sequence>MRSLLALQISTDDPLFWILVIIAASFVIIALTILFIAVAIGRISRTVAAVEKRVEPMLERLSALSEEVRKMTAQGREIAGQIQEMSGHLSTAALHLSESTAIVRDEMREIRDLVSHSVETARDKVEMISRSIDETHAQVVATTRFIQSRIVDPARELAAIMAGIRRGLEVLTAPTPKPINQSYGEEEMFIG</sequence>
<dbReference type="AlphaFoldDB" id="A0A0B6X3J6"/>
<dbReference type="Proteomes" id="UP000031518">
    <property type="component" value="Unassembled WGS sequence"/>
</dbReference>
<keyword evidence="1" id="KW-1133">Transmembrane helix</keyword>